<gene>
    <name evidence="2" type="ORF">PR002_g21311</name>
</gene>
<proteinExistence type="predicted"/>
<dbReference type="EMBL" id="QXFU01002138">
    <property type="protein sequence ID" value="KAE8989900.1"/>
    <property type="molecule type" value="Genomic_DNA"/>
</dbReference>
<reference evidence="2 3" key="1">
    <citation type="submission" date="2018-09" db="EMBL/GenBank/DDBJ databases">
        <title>Genomic investigation of the strawberry pathogen Phytophthora fragariae indicates pathogenicity is determined by transcriptional variation in three key races.</title>
        <authorList>
            <person name="Adams T.M."/>
            <person name="Armitage A.D."/>
            <person name="Sobczyk M.K."/>
            <person name="Bates H.J."/>
            <person name="Dunwell J.M."/>
            <person name="Nellist C.F."/>
            <person name="Harrison R.J."/>
        </authorList>
    </citation>
    <scope>NUCLEOTIDE SEQUENCE [LARGE SCALE GENOMIC DNA]</scope>
    <source>
        <strain evidence="2 3">SCRP324</strain>
    </source>
</reference>
<sequence length="79" mass="8842">MIDNFSTLLGRVDDFDGGRVMLRRHPRRRLRLRRGGALSSDGSFDTRQRGSNSSISMLEPAKSSEAINISFDASLRDKS</sequence>
<accession>A0A6A3J5G2</accession>
<evidence type="ECO:0000256" key="1">
    <source>
        <dbReference type="SAM" id="MobiDB-lite"/>
    </source>
</evidence>
<dbReference type="AlphaFoldDB" id="A0A6A3J5G2"/>
<dbReference type="OrthoDB" id="426293at2759"/>
<dbReference type="Proteomes" id="UP000435112">
    <property type="component" value="Unassembled WGS sequence"/>
</dbReference>
<feature type="region of interest" description="Disordered" evidence="1">
    <location>
        <begin position="33"/>
        <end position="59"/>
    </location>
</feature>
<protein>
    <submittedName>
        <fullName evidence="2">Uncharacterized protein</fullName>
    </submittedName>
</protein>
<name>A0A6A3J5G2_9STRA</name>
<comment type="caution">
    <text evidence="2">The sequence shown here is derived from an EMBL/GenBank/DDBJ whole genome shotgun (WGS) entry which is preliminary data.</text>
</comment>
<evidence type="ECO:0000313" key="2">
    <source>
        <dbReference type="EMBL" id="KAE8989900.1"/>
    </source>
</evidence>
<evidence type="ECO:0000313" key="3">
    <source>
        <dbReference type="Proteomes" id="UP000435112"/>
    </source>
</evidence>
<organism evidence="2 3">
    <name type="scientific">Phytophthora rubi</name>
    <dbReference type="NCBI Taxonomy" id="129364"/>
    <lineage>
        <taxon>Eukaryota</taxon>
        <taxon>Sar</taxon>
        <taxon>Stramenopiles</taxon>
        <taxon>Oomycota</taxon>
        <taxon>Peronosporomycetes</taxon>
        <taxon>Peronosporales</taxon>
        <taxon>Peronosporaceae</taxon>
        <taxon>Phytophthora</taxon>
    </lineage>
</organism>
<feature type="compositionally biased region" description="Polar residues" evidence="1">
    <location>
        <begin position="40"/>
        <end position="56"/>
    </location>
</feature>